<evidence type="ECO:0000256" key="1">
    <source>
        <dbReference type="SAM" id="Phobius"/>
    </source>
</evidence>
<keyword evidence="1" id="KW-0812">Transmembrane</keyword>
<dbReference type="SUPFAM" id="SSF50998">
    <property type="entry name" value="Quinoprotein alcohol dehydrogenase-like"/>
    <property type="match status" value="1"/>
</dbReference>
<accession>A0ABY2BQX6</accession>
<dbReference type="RefSeq" id="WP_199239741.1">
    <property type="nucleotide sequence ID" value="NZ_SLWM01000003.1"/>
</dbReference>
<evidence type="ECO:0000313" key="2">
    <source>
        <dbReference type="EMBL" id="TCO27761.1"/>
    </source>
</evidence>
<organism evidence="2 3">
    <name type="scientific">Kribbella orskensis</name>
    <dbReference type="NCBI Taxonomy" id="2512216"/>
    <lineage>
        <taxon>Bacteria</taxon>
        <taxon>Bacillati</taxon>
        <taxon>Actinomycetota</taxon>
        <taxon>Actinomycetes</taxon>
        <taxon>Propionibacteriales</taxon>
        <taxon>Kribbellaceae</taxon>
        <taxon>Kribbella</taxon>
    </lineage>
</organism>
<sequence length="468" mass="49456">MAEKGIPSWPKVTIRLYDDHNAEVKIAGRSHPVNHHDPRQAAIALVADRAGQLGRPVKATAVESDGSSWPLVIHPDGRVEAIEAAPKSDKPIWPIIAAAGLAIVLVGGTAFYLLMPRDNSPKDPNPPAANKLPELPAPKVVPDQFVARPAPPGWSTNAAWTVDIAEDSTPVVSPDGSEVAVLTQDNKIAVFDSSGKVLWQDKVPKNADNPVYTTIDSKPVLAVTTPKSLLYWPGDGIESTEVELPDAARVQFFGTSPLVLLNDGDAGASVVSGKDLHPVQNQPRLSTILLAEGDKALMARYAGPLYWSQTGKDLVEMPLKPPAGASGINHIAMASPGRALVIWNVAKSTDVIPTVSSTADGSVVATCPKVAAQQPDDWKWLPDQGGKVAAWGECMINFTSRKTSLLTDFSPQSVTQTTIYGTLDGKPATIVPGGRAGTLAAPTARPWGIVGNHAIVVHASVLYALDKK</sequence>
<feature type="transmembrane region" description="Helical" evidence="1">
    <location>
        <begin position="92"/>
        <end position="114"/>
    </location>
</feature>
<dbReference type="EMBL" id="SLWM01000003">
    <property type="protein sequence ID" value="TCO27761.1"/>
    <property type="molecule type" value="Genomic_DNA"/>
</dbReference>
<reference evidence="2 3" key="1">
    <citation type="journal article" date="2015" name="Stand. Genomic Sci.">
        <title>Genomic Encyclopedia of Bacterial and Archaeal Type Strains, Phase III: the genomes of soil and plant-associated and newly described type strains.</title>
        <authorList>
            <person name="Whitman W.B."/>
            <person name="Woyke T."/>
            <person name="Klenk H.P."/>
            <person name="Zhou Y."/>
            <person name="Lilburn T.G."/>
            <person name="Beck B.J."/>
            <person name="De Vos P."/>
            <person name="Vandamme P."/>
            <person name="Eisen J.A."/>
            <person name="Garrity G."/>
            <person name="Hugenholtz P."/>
            <person name="Kyrpides N.C."/>
        </authorList>
    </citation>
    <scope>NUCLEOTIDE SEQUENCE [LARGE SCALE GENOMIC DNA]</scope>
    <source>
        <strain evidence="2 3">VKM Ac-2538</strain>
    </source>
</reference>
<name>A0ABY2BQX6_9ACTN</name>
<dbReference type="InterPro" id="IPR011047">
    <property type="entry name" value="Quinoprotein_ADH-like_sf"/>
</dbReference>
<evidence type="ECO:0008006" key="4">
    <source>
        <dbReference type="Google" id="ProtNLM"/>
    </source>
</evidence>
<keyword evidence="1" id="KW-0472">Membrane</keyword>
<comment type="caution">
    <text evidence="2">The sequence shown here is derived from an EMBL/GenBank/DDBJ whole genome shotgun (WGS) entry which is preliminary data.</text>
</comment>
<proteinExistence type="predicted"/>
<keyword evidence="1" id="KW-1133">Transmembrane helix</keyword>
<gene>
    <name evidence="2" type="ORF">EV644_103464</name>
</gene>
<protein>
    <recommendedName>
        <fullName evidence="4">Pyrroloquinoline-quinone binding quinoprotein</fullName>
    </recommendedName>
</protein>
<evidence type="ECO:0000313" key="3">
    <source>
        <dbReference type="Proteomes" id="UP000295818"/>
    </source>
</evidence>
<dbReference type="Proteomes" id="UP000295818">
    <property type="component" value="Unassembled WGS sequence"/>
</dbReference>
<keyword evidence="3" id="KW-1185">Reference proteome</keyword>